<gene>
    <name evidence="1" type="ORF">HFZ78_23575</name>
</gene>
<dbReference type="EMBL" id="CP051128">
    <property type="protein sequence ID" value="QIZ09313.1"/>
    <property type="molecule type" value="Genomic_DNA"/>
</dbReference>
<organism evidence="1 2">
    <name type="scientific">Priestia megaterium</name>
    <name type="common">Bacillus megaterium</name>
    <dbReference type="NCBI Taxonomy" id="1404"/>
    <lineage>
        <taxon>Bacteria</taxon>
        <taxon>Bacillati</taxon>
        <taxon>Bacillota</taxon>
        <taxon>Bacilli</taxon>
        <taxon>Bacillales</taxon>
        <taxon>Bacillaceae</taxon>
        <taxon>Priestia</taxon>
    </lineage>
</organism>
<sequence>MIKNSIDLQPFQFQLDDLLSLFNFTRTVKNVIETANGDTFEVILDNQAKDNFGSYATGYRCFLRNKKNQKELYIYFGAIYSYKKQAGIFAEVDLNSNRELFDQVWNNIQPSEQYELNKEETPFVKLFLTPQQHRALMEETDVGKQTELLSVFFIEVCKAFANTLSNNGGN</sequence>
<dbReference type="Proteomes" id="UP000501868">
    <property type="component" value="Chromosome"/>
</dbReference>
<name>A0A6H1P6Z5_PRIMG</name>
<evidence type="ECO:0000313" key="1">
    <source>
        <dbReference type="EMBL" id="QIZ09313.1"/>
    </source>
</evidence>
<dbReference type="AlphaFoldDB" id="A0A6H1P6Z5"/>
<reference evidence="1 2" key="1">
    <citation type="submission" date="2020-04" db="EMBL/GenBank/DDBJ databases">
        <title>Genome-Wide Identification of 5-Methylcytosine Sites in Bacterial Genomes By High-Throughput Sequencing of MspJI Restriction Fragments.</title>
        <authorList>
            <person name="Wu V."/>
        </authorList>
    </citation>
    <scope>NUCLEOTIDE SEQUENCE [LARGE SCALE GENOMIC DNA]</scope>
    <source>
        <strain evidence="1 2">S2</strain>
    </source>
</reference>
<accession>A0A6H1P6Z5</accession>
<evidence type="ECO:0000313" key="2">
    <source>
        <dbReference type="Proteomes" id="UP000501868"/>
    </source>
</evidence>
<protein>
    <submittedName>
        <fullName evidence="1">Uncharacterized protein</fullName>
    </submittedName>
</protein>
<proteinExistence type="predicted"/>
<reference evidence="1 2" key="2">
    <citation type="submission" date="2020-04" db="EMBL/GenBank/DDBJ databases">
        <authorList>
            <person name="Fomenkov A."/>
            <person name="Anton B.P."/>
            <person name="Roberts R.J."/>
        </authorList>
    </citation>
    <scope>NUCLEOTIDE SEQUENCE [LARGE SCALE GENOMIC DNA]</scope>
    <source>
        <strain evidence="1 2">S2</strain>
    </source>
</reference>